<protein>
    <submittedName>
        <fullName evidence="2">Uncharacterized protein</fullName>
    </submittedName>
</protein>
<gene>
    <name evidence="2" type="ORF">MBJ925_LOCUS20272</name>
    <name evidence="5" type="ORF">SMN809_LOCUS35170</name>
    <name evidence="4" type="ORF">UXM345_LOCUS3393</name>
    <name evidence="3" type="ORF">XDN619_LOCUS35561</name>
</gene>
<evidence type="ECO:0000313" key="5">
    <source>
        <dbReference type="EMBL" id="CAF4506874.1"/>
    </source>
</evidence>
<dbReference type="EMBL" id="CAJNRE010010431">
    <property type="protein sequence ID" value="CAF2090711.1"/>
    <property type="molecule type" value="Genomic_DNA"/>
</dbReference>
<accession>A0A816SNN9</accession>
<evidence type="ECO:0000256" key="1">
    <source>
        <dbReference type="SAM" id="SignalP"/>
    </source>
</evidence>
<name>A0A816SNN9_9BILA</name>
<evidence type="ECO:0000313" key="6">
    <source>
        <dbReference type="Proteomes" id="UP000663824"/>
    </source>
</evidence>
<organism evidence="2 6">
    <name type="scientific">Rotaria magnacalcarata</name>
    <dbReference type="NCBI Taxonomy" id="392030"/>
    <lineage>
        <taxon>Eukaryota</taxon>
        <taxon>Metazoa</taxon>
        <taxon>Spiralia</taxon>
        <taxon>Gnathifera</taxon>
        <taxon>Rotifera</taxon>
        <taxon>Eurotatoria</taxon>
        <taxon>Bdelloidea</taxon>
        <taxon>Philodinida</taxon>
        <taxon>Philodinidae</taxon>
        <taxon>Rotaria</taxon>
    </lineage>
</organism>
<dbReference type="Proteomes" id="UP000663887">
    <property type="component" value="Unassembled WGS sequence"/>
</dbReference>
<feature type="signal peptide" evidence="1">
    <location>
        <begin position="1"/>
        <end position="22"/>
    </location>
</feature>
<keyword evidence="1" id="KW-0732">Signal</keyword>
<dbReference type="Proteomes" id="UP000663824">
    <property type="component" value="Unassembled WGS sequence"/>
</dbReference>
<evidence type="ECO:0000313" key="4">
    <source>
        <dbReference type="EMBL" id="CAF3775692.1"/>
    </source>
</evidence>
<evidence type="ECO:0000313" key="3">
    <source>
        <dbReference type="EMBL" id="CAF2254209.1"/>
    </source>
</evidence>
<dbReference type="Proteomes" id="UP000663842">
    <property type="component" value="Unassembled WGS sequence"/>
</dbReference>
<dbReference type="AlphaFoldDB" id="A0A816SNN9"/>
<sequence length="84" mass="9080">MSHLRMATFALVLLIIVHCAVARVRDFGAISTHQKRFLGCAVLGKRCLGLFGKSCCGGLVCNTTSGKCVRKGSSTSWLHDRNGR</sequence>
<reference evidence="2" key="1">
    <citation type="submission" date="2021-02" db="EMBL/GenBank/DDBJ databases">
        <authorList>
            <person name="Nowell W R."/>
        </authorList>
    </citation>
    <scope>NUCLEOTIDE SEQUENCE</scope>
</reference>
<proteinExistence type="predicted"/>
<dbReference type="EMBL" id="CAJOBI010083205">
    <property type="protein sequence ID" value="CAF4506874.1"/>
    <property type="molecule type" value="Genomic_DNA"/>
</dbReference>
<comment type="caution">
    <text evidence="2">The sequence shown here is derived from an EMBL/GenBank/DDBJ whole genome shotgun (WGS) entry which is preliminary data.</text>
</comment>
<dbReference type="EMBL" id="CAJNRG010018293">
    <property type="protein sequence ID" value="CAF2254209.1"/>
    <property type="molecule type" value="Genomic_DNA"/>
</dbReference>
<dbReference type="Proteomes" id="UP000676336">
    <property type="component" value="Unassembled WGS sequence"/>
</dbReference>
<evidence type="ECO:0000313" key="2">
    <source>
        <dbReference type="EMBL" id="CAF2090711.1"/>
    </source>
</evidence>
<dbReference type="EMBL" id="CAJOBF010000219">
    <property type="protein sequence ID" value="CAF3775692.1"/>
    <property type="molecule type" value="Genomic_DNA"/>
</dbReference>
<feature type="chain" id="PRO_5036230687" evidence="1">
    <location>
        <begin position="23"/>
        <end position="84"/>
    </location>
</feature>